<name>A0A9P9EXM0_9HYPO</name>
<organism evidence="2 3">
    <name type="scientific">Dactylonectria estremocensis</name>
    <dbReference type="NCBI Taxonomy" id="1079267"/>
    <lineage>
        <taxon>Eukaryota</taxon>
        <taxon>Fungi</taxon>
        <taxon>Dikarya</taxon>
        <taxon>Ascomycota</taxon>
        <taxon>Pezizomycotina</taxon>
        <taxon>Sordariomycetes</taxon>
        <taxon>Hypocreomycetidae</taxon>
        <taxon>Hypocreales</taxon>
        <taxon>Nectriaceae</taxon>
        <taxon>Dactylonectria</taxon>
    </lineage>
</organism>
<dbReference type="InterPro" id="IPR002018">
    <property type="entry name" value="CarbesteraseB"/>
</dbReference>
<gene>
    <name evidence="2" type="ORF">B0J13DRAFT_524860</name>
</gene>
<dbReference type="Proteomes" id="UP000717696">
    <property type="component" value="Unassembled WGS sequence"/>
</dbReference>
<dbReference type="PANTHER" id="PTHR11559">
    <property type="entry name" value="CARBOXYLESTERASE"/>
    <property type="match status" value="1"/>
</dbReference>
<evidence type="ECO:0000259" key="1">
    <source>
        <dbReference type="Pfam" id="PF00135"/>
    </source>
</evidence>
<dbReference type="EMBL" id="JAGMUU010000008">
    <property type="protein sequence ID" value="KAH7147159.1"/>
    <property type="molecule type" value="Genomic_DNA"/>
</dbReference>
<comment type="caution">
    <text evidence="2">The sequence shown here is derived from an EMBL/GenBank/DDBJ whole genome shotgun (WGS) entry which is preliminary data.</text>
</comment>
<reference evidence="2" key="1">
    <citation type="journal article" date="2021" name="Nat. Commun.">
        <title>Genetic determinants of endophytism in the Arabidopsis root mycobiome.</title>
        <authorList>
            <person name="Mesny F."/>
            <person name="Miyauchi S."/>
            <person name="Thiergart T."/>
            <person name="Pickel B."/>
            <person name="Atanasova L."/>
            <person name="Karlsson M."/>
            <person name="Huettel B."/>
            <person name="Barry K.W."/>
            <person name="Haridas S."/>
            <person name="Chen C."/>
            <person name="Bauer D."/>
            <person name="Andreopoulos W."/>
            <person name="Pangilinan J."/>
            <person name="LaButti K."/>
            <person name="Riley R."/>
            <person name="Lipzen A."/>
            <person name="Clum A."/>
            <person name="Drula E."/>
            <person name="Henrissat B."/>
            <person name="Kohler A."/>
            <person name="Grigoriev I.V."/>
            <person name="Martin F.M."/>
            <person name="Hacquard S."/>
        </authorList>
    </citation>
    <scope>NUCLEOTIDE SEQUENCE</scope>
    <source>
        <strain evidence="2">MPI-CAGE-AT-0021</strain>
    </source>
</reference>
<dbReference type="OrthoDB" id="3200163at2759"/>
<dbReference type="InterPro" id="IPR050309">
    <property type="entry name" value="Type-B_Carboxylest/Lipase"/>
</dbReference>
<evidence type="ECO:0000313" key="2">
    <source>
        <dbReference type="EMBL" id="KAH7147159.1"/>
    </source>
</evidence>
<accession>A0A9P9EXM0</accession>
<sequence length="485" mass="53974">MPHTLSNEFLGAKLTDVEFSYVLQFRGIPYGRIPARFAKPESVEDLPLELDCTKFGPRCPQIPVDVGYLLRLPASHTLPHEHEDEFACLNINVVVPKPKDTSPLSSQRLPVLVWIHGRSKAMIFGSFASGDCDMKTLASDAQSNGTPIVCVSIQYRVNIFSFGDETSAKNPAVLDQAPAPEWVQQHIMDFGGDPNPVTLASESAGAVYYHVHMINEAPAKQIILSSGTLHLSPPQPPERAAAVRNAIMSKLQGLGQYHLRSAPCHVLLKAISKTGIQSWFLQNGPLLENWQSKAVIWRKDIWSTDAETIAEAFNQAGPEGDELKQVHKIDKARPSSCKLGALDFINAYRFVHHIERLVREWRAAQRPVCRCLVDEPNPWQPSNGAHHAVDLILLFRGFDHLVDGVAKHTGKEMRRRWIVFIHGKDPWRSESDVAFGPHGTFKELGQDEYKSRRKLAQIDYLTKADSGLLGKAFRALAAGRVSLSN</sequence>
<dbReference type="AlphaFoldDB" id="A0A9P9EXM0"/>
<dbReference type="GO" id="GO:0016787">
    <property type="term" value="F:hydrolase activity"/>
    <property type="evidence" value="ECO:0007669"/>
    <property type="project" value="UniProtKB-KW"/>
</dbReference>
<dbReference type="SUPFAM" id="SSF53474">
    <property type="entry name" value="alpha/beta-Hydrolases"/>
    <property type="match status" value="1"/>
</dbReference>
<dbReference type="Gene3D" id="3.40.50.1820">
    <property type="entry name" value="alpha/beta hydrolase"/>
    <property type="match status" value="2"/>
</dbReference>
<evidence type="ECO:0000313" key="3">
    <source>
        <dbReference type="Proteomes" id="UP000717696"/>
    </source>
</evidence>
<protein>
    <submittedName>
        <fullName evidence="2">Alpha/Beta hydrolase protein</fullName>
    </submittedName>
</protein>
<keyword evidence="2" id="KW-0378">Hydrolase</keyword>
<dbReference type="Pfam" id="PF00135">
    <property type="entry name" value="COesterase"/>
    <property type="match status" value="1"/>
</dbReference>
<feature type="domain" description="Carboxylesterase type B" evidence="1">
    <location>
        <begin position="21"/>
        <end position="230"/>
    </location>
</feature>
<keyword evidence="3" id="KW-1185">Reference proteome</keyword>
<proteinExistence type="predicted"/>
<dbReference type="InterPro" id="IPR029058">
    <property type="entry name" value="AB_hydrolase_fold"/>
</dbReference>